<protein>
    <submittedName>
        <fullName evidence="1">Uncharacterized protein</fullName>
    </submittedName>
</protein>
<dbReference type="Gramene" id="OMERI09G04180.1">
    <property type="protein sequence ID" value="OMERI09G04180.1"/>
    <property type="gene ID" value="OMERI09G04180"/>
</dbReference>
<proteinExistence type="predicted"/>
<reference evidence="1" key="1">
    <citation type="submission" date="2015-04" db="UniProtKB">
        <authorList>
            <consortium name="EnsemblPlants"/>
        </authorList>
    </citation>
    <scope>IDENTIFICATION</scope>
</reference>
<organism evidence="1">
    <name type="scientific">Oryza meridionalis</name>
    <dbReference type="NCBI Taxonomy" id="40149"/>
    <lineage>
        <taxon>Eukaryota</taxon>
        <taxon>Viridiplantae</taxon>
        <taxon>Streptophyta</taxon>
        <taxon>Embryophyta</taxon>
        <taxon>Tracheophyta</taxon>
        <taxon>Spermatophyta</taxon>
        <taxon>Magnoliopsida</taxon>
        <taxon>Liliopsida</taxon>
        <taxon>Poales</taxon>
        <taxon>Poaceae</taxon>
        <taxon>BOP clade</taxon>
        <taxon>Oryzoideae</taxon>
        <taxon>Oryzeae</taxon>
        <taxon>Oryzinae</taxon>
        <taxon>Oryza</taxon>
    </lineage>
</organism>
<dbReference type="Proteomes" id="UP000008021">
    <property type="component" value="Chromosome 9"/>
</dbReference>
<reference evidence="1" key="2">
    <citation type="submission" date="2018-05" db="EMBL/GenBank/DDBJ databases">
        <title>OmerRS3 (Oryza meridionalis Reference Sequence Version 3).</title>
        <authorList>
            <person name="Zhang J."/>
            <person name="Kudrna D."/>
            <person name="Lee S."/>
            <person name="Talag J."/>
            <person name="Welchert J."/>
            <person name="Wing R.A."/>
        </authorList>
    </citation>
    <scope>NUCLEOTIDE SEQUENCE [LARGE SCALE GENOMIC DNA]</scope>
    <source>
        <strain evidence="1">cv. OR44</strain>
    </source>
</reference>
<name>A0A0E0EQP6_9ORYZ</name>
<sequence length="67" mass="7089">MWAPLLSGRQRISNTFGSGGFSGNRIHQQIVLRMCLGHGVFPATHICAANHAPGHSDGSGCSTTRDI</sequence>
<evidence type="ECO:0000313" key="1">
    <source>
        <dbReference type="EnsemblPlants" id="OMERI09G04180.1"/>
    </source>
</evidence>
<evidence type="ECO:0000313" key="2">
    <source>
        <dbReference type="Proteomes" id="UP000008021"/>
    </source>
</evidence>
<accession>A0A0E0EQP6</accession>
<dbReference type="AlphaFoldDB" id="A0A0E0EQP6"/>
<dbReference type="HOGENOM" id="CLU_2816798_0_0_1"/>
<dbReference type="EnsemblPlants" id="OMERI09G04180.1">
    <property type="protein sequence ID" value="OMERI09G04180.1"/>
    <property type="gene ID" value="OMERI09G04180"/>
</dbReference>
<keyword evidence="2" id="KW-1185">Reference proteome</keyword>